<evidence type="ECO:0000313" key="3">
    <source>
        <dbReference type="Proteomes" id="UP000254060"/>
    </source>
</evidence>
<dbReference type="GO" id="GO:0008889">
    <property type="term" value="F:glycerophosphodiester phosphodiesterase activity"/>
    <property type="evidence" value="ECO:0007669"/>
    <property type="project" value="UniProtKB-EC"/>
</dbReference>
<dbReference type="EMBL" id="UGGP01000001">
    <property type="protein sequence ID" value="STO07171.1"/>
    <property type="molecule type" value="Genomic_DNA"/>
</dbReference>
<dbReference type="GO" id="GO:0006629">
    <property type="term" value="P:lipid metabolic process"/>
    <property type="evidence" value="ECO:0007669"/>
    <property type="project" value="InterPro"/>
</dbReference>
<dbReference type="CDD" id="cd08563">
    <property type="entry name" value="GDPD_TtGDE_like"/>
    <property type="match status" value="1"/>
</dbReference>
<proteinExistence type="predicted"/>
<dbReference type="STRING" id="1397694.GCA_000702585_01032"/>
<accession>A0A377FQR5</accession>
<dbReference type="PANTHER" id="PTHR46211">
    <property type="entry name" value="GLYCEROPHOSPHORYL DIESTER PHOSPHODIESTERASE"/>
    <property type="match status" value="1"/>
</dbReference>
<dbReference type="PANTHER" id="PTHR46211:SF1">
    <property type="entry name" value="GLYCEROPHOSPHODIESTER PHOSPHODIESTERASE, CYTOPLASMIC"/>
    <property type="match status" value="1"/>
</dbReference>
<reference evidence="2 3" key="1">
    <citation type="submission" date="2018-06" db="EMBL/GenBank/DDBJ databases">
        <authorList>
            <consortium name="Pathogen Informatics"/>
            <person name="Doyle S."/>
        </authorList>
    </citation>
    <scope>NUCLEOTIDE SEQUENCE [LARGE SCALE GENOMIC DNA]</scope>
    <source>
        <strain evidence="2 3">NCTC13163</strain>
    </source>
</reference>
<organism evidence="2 3">
    <name type="scientific">Exiguobacterium aurantiacum</name>
    <dbReference type="NCBI Taxonomy" id="33987"/>
    <lineage>
        <taxon>Bacteria</taxon>
        <taxon>Bacillati</taxon>
        <taxon>Bacillota</taxon>
        <taxon>Bacilli</taxon>
        <taxon>Bacillales</taxon>
        <taxon>Bacillales Family XII. Incertae Sedis</taxon>
        <taxon>Exiguobacterium</taxon>
    </lineage>
</organism>
<dbReference type="InterPro" id="IPR030395">
    <property type="entry name" value="GP_PDE_dom"/>
</dbReference>
<feature type="domain" description="GP-PDE" evidence="1">
    <location>
        <begin position="14"/>
        <end position="239"/>
    </location>
</feature>
<dbReference type="AlphaFoldDB" id="A0A377FQR5"/>
<name>A0A377FQR5_9BACL</name>
<dbReference type="PROSITE" id="PS51704">
    <property type="entry name" value="GP_PDE"/>
    <property type="match status" value="1"/>
</dbReference>
<dbReference type="Gene3D" id="3.20.20.190">
    <property type="entry name" value="Phosphatidylinositol (PI) phosphodiesterase"/>
    <property type="match status" value="1"/>
</dbReference>
<dbReference type="EC" id="3.1.4.46" evidence="2"/>
<sequence>MRPTRRLPPWGSEMKVYAHRGYSAKYPENTLQAFEAALPYADGIELDVQLSKDGRLVVIHDETVDRTTDGSGYVKDMTLRQLRALRSEGERIPTLEEVLVLVTPHDVTVNVELKTDQFAYDGIESLAWLATEEFGLEDRVVFSSFNPDTLVRLREVAPEARIAVLTGDGHPDLVEFVEHIQAEAVHAQPAFVGTRAWQTLCERGIRTRLYTINDLSELPDTMHVDAVMTDDVELLAPVRESIR</sequence>
<protein>
    <submittedName>
        <fullName evidence="2">Glycerophosphoryl diester phosphodiesterase</fullName>
        <ecNumber evidence="2">3.1.4.46</ecNumber>
    </submittedName>
</protein>
<dbReference type="Proteomes" id="UP000254060">
    <property type="component" value="Unassembled WGS sequence"/>
</dbReference>
<evidence type="ECO:0000259" key="1">
    <source>
        <dbReference type="PROSITE" id="PS51704"/>
    </source>
</evidence>
<dbReference type="InterPro" id="IPR017946">
    <property type="entry name" value="PLC-like_Pdiesterase_TIM-brl"/>
</dbReference>
<evidence type="ECO:0000313" key="2">
    <source>
        <dbReference type="EMBL" id="STO07171.1"/>
    </source>
</evidence>
<gene>
    <name evidence="2" type="primary">ugpQ_1</name>
    <name evidence="2" type="ORF">NCTC13163_00516</name>
</gene>
<keyword evidence="2" id="KW-0378">Hydrolase</keyword>
<dbReference type="SUPFAM" id="SSF51695">
    <property type="entry name" value="PLC-like phosphodiesterases"/>
    <property type="match status" value="1"/>
</dbReference>
<dbReference type="Pfam" id="PF03009">
    <property type="entry name" value="GDPD"/>
    <property type="match status" value="1"/>
</dbReference>